<name>A0ABT0N3X8_9GAMM</name>
<protein>
    <submittedName>
        <fullName evidence="2">tRNA-modifying protein YgfZ</fullName>
    </submittedName>
</protein>
<dbReference type="NCBIfam" id="NF007110">
    <property type="entry name" value="PRK09559.1"/>
    <property type="match status" value="1"/>
</dbReference>
<organism evidence="2 3">
    <name type="scientific">Shewanella corallii</name>
    <dbReference type="NCBI Taxonomy" id="560080"/>
    <lineage>
        <taxon>Bacteria</taxon>
        <taxon>Pseudomonadati</taxon>
        <taxon>Pseudomonadota</taxon>
        <taxon>Gammaproteobacteria</taxon>
        <taxon>Alteromonadales</taxon>
        <taxon>Shewanellaceae</taxon>
        <taxon>Shewanella</taxon>
    </lineage>
</organism>
<sequence>MTAAIQTPDWAPGTGFPSLTISPLTHLGLIRISGEQSKQFIQGQVTSDVHNQQTNEWLWGAHCDPKGKMLASFRTLFMEQDLLMLMPRSALGVDLPQLQKYAVFNKVELTDASESLAIVGIAGEQATAFIAQHLGEATDPVTQQGDKLIIKDGERFMIILPAAQMGELLALTPEAVYDQSAWQQLEILAGYPNLPAQHANQYVPQMCNLQGVNGISFNKGCYMGQETVARMKYRGGNKRALYIVCGEVNELVTVESQLEIQLEDGSFRRGGNVIEVVQTGNQVLLSAVLPNDTELDAKLRLSGDDASELSLLPLPYSLEDEV</sequence>
<dbReference type="Gene3D" id="3.30.70.1630">
    <property type="match status" value="1"/>
</dbReference>
<keyword evidence="3" id="KW-1185">Reference proteome</keyword>
<dbReference type="SUPFAM" id="SSF101790">
    <property type="entry name" value="Aminomethyltransferase beta-barrel domain"/>
    <property type="match status" value="1"/>
</dbReference>
<accession>A0ABT0N3X8</accession>
<dbReference type="NCBIfam" id="TIGR03317">
    <property type="entry name" value="ygfZ_signature"/>
    <property type="match status" value="1"/>
</dbReference>
<reference evidence="2 3" key="1">
    <citation type="submission" date="2022-01" db="EMBL/GenBank/DDBJ databases">
        <title>Whole genome-based taxonomy of the Shewanellaceae.</title>
        <authorList>
            <person name="Martin-Rodriguez A.J."/>
        </authorList>
    </citation>
    <scope>NUCLEOTIDE SEQUENCE [LARGE SCALE GENOMIC DNA]</scope>
    <source>
        <strain evidence="2 3">DSM 21332</strain>
    </source>
</reference>
<dbReference type="Pfam" id="PF21130">
    <property type="entry name" value="YgfZ_barrel"/>
    <property type="match status" value="1"/>
</dbReference>
<evidence type="ECO:0000313" key="2">
    <source>
        <dbReference type="EMBL" id="MCL2912487.1"/>
    </source>
</evidence>
<gene>
    <name evidence="2" type="primary">ygfZ</name>
    <name evidence="2" type="ORF">L2725_01595</name>
</gene>
<proteinExistence type="predicted"/>
<dbReference type="PANTHER" id="PTHR22602">
    <property type="entry name" value="TRANSFERASE CAF17, MITOCHONDRIAL-RELATED"/>
    <property type="match status" value="1"/>
</dbReference>
<evidence type="ECO:0000259" key="1">
    <source>
        <dbReference type="Pfam" id="PF21130"/>
    </source>
</evidence>
<dbReference type="Proteomes" id="UP001202831">
    <property type="component" value="Unassembled WGS sequence"/>
</dbReference>
<dbReference type="SUPFAM" id="SSF103025">
    <property type="entry name" value="Folate-binding domain"/>
    <property type="match status" value="1"/>
</dbReference>
<feature type="domain" description="tRNA-modifying protein YgfZ-like beta-barrel" evidence="1">
    <location>
        <begin position="237"/>
        <end position="304"/>
    </location>
</feature>
<evidence type="ECO:0000313" key="3">
    <source>
        <dbReference type="Proteomes" id="UP001202831"/>
    </source>
</evidence>
<dbReference type="PANTHER" id="PTHR22602:SF0">
    <property type="entry name" value="TRANSFERASE CAF17, MITOCHONDRIAL-RELATED"/>
    <property type="match status" value="1"/>
</dbReference>
<dbReference type="InterPro" id="IPR048451">
    <property type="entry name" value="YgfZ_barrel"/>
</dbReference>
<dbReference type="Gene3D" id="3.30.70.1400">
    <property type="entry name" value="Aminomethyltransferase beta-barrel domains"/>
    <property type="match status" value="1"/>
</dbReference>
<comment type="caution">
    <text evidence="2">The sequence shown here is derived from an EMBL/GenBank/DDBJ whole genome shotgun (WGS) entry which is preliminary data.</text>
</comment>
<dbReference type="InterPro" id="IPR029043">
    <property type="entry name" value="GcvT/YgfZ_C"/>
</dbReference>
<dbReference type="Gene3D" id="2.40.30.160">
    <property type="match status" value="1"/>
</dbReference>
<dbReference type="RefSeq" id="WP_249247316.1">
    <property type="nucleotide sequence ID" value="NZ_JAKIKT010000001.1"/>
</dbReference>
<dbReference type="InterPro" id="IPR045179">
    <property type="entry name" value="YgfZ/GcvT"/>
</dbReference>
<dbReference type="EMBL" id="JAKIKT010000001">
    <property type="protein sequence ID" value="MCL2912487.1"/>
    <property type="molecule type" value="Genomic_DNA"/>
</dbReference>
<dbReference type="InterPro" id="IPR017703">
    <property type="entry name" value="YgfZ/GCV_T_CS"/>
</dbReference>